<dbReference type="PROSITE" id="PS51257">
    <property type="entry name" value="PROKAR_LIPOPROTEIN"/>
    <property type="match status" value="1"/>
</dbReference>
<evidence type="ECO:0000313" key="2">
    <source>
        <dbReference type="EMBL" id="AIO35867.1"/>
    </source>
</evidence>
<dbReference type="Proteomes" id="UP000029413">
    <property type="component" value="Chromosome 2"/>
</dbReference>
<feature type="signal peptide" evidence="1">
    <location>
        <begin position="1"/>
        <end position="24"/>
    </location>
</feature>
<proteinExistence type="predicted"/>
<keyword evidence="3" id="KW-1185">Reference proteome</keyword>
<dbReference type="AlphaFoldDB" id="A0AAN0RXI7"/>
<name>A0AAN0RXI7_9BURK</name>
<dbReference type="EMBL" id="CP007784">
    <property type="protein sequence ID" value="AIO35867.1"/>
    <property type="molecule type" value="Genomic_DNA"/>
</dbReference>
<feature type="chain" id="PRO_5042885275" description="Lipoprotein" evidence="1">
    <location>
        <begin position="25"/>
        <end position="166"/>
    </location>
</feature>
<accession>A0AAN0RXI7</accession>
<protein>
    <recommendedName>
        <fullName evidence="4">Lipoprotein</fullName>
    </recommendedName>
</protein>
<organism evidence="2 3">
    <name type="scientific">Burkholderia cenocepacia</name>
    <dbReference type="NCBI Taxonomy" id="95486"/>
    <lineage>
        <taxon>Bacteria</taxon>
        <taxon>Pseudomonadati</taxon>
        <taxon>Pseudomonadota</taxon>
        <taxon>Betaproteobacteria</taxon>
        <taxon>Burkholderiales</taxon>
        <taxon>Burkholderiaceae</taxon>
        <taxon>Burkholderia</taxon>
        <taxon>Burkholderia cepacia complex</taxon>
    </lineage>
</organism>
<dbReference type="KEGG" id="bcen:DM39_4030"/>
<keyword evidence="1" id="KW-0732">Signal</keyword>
<evidence type="ECO:0000313" key="3">
    <source>
        <dbReference type="Proteomes" id="UP000029413"/>
    </source>
</evidence>
<evidence type="ECO:0000256" key="1">
    <source>
        <dbReference type="SAM" id="SignalP"/>
    </source>
</evidence>
<sequence>MSKILLKSTAGFVSCWLLFSCTMATSVGPMRLDIRQVDGKPAACLPVGDDAGPDSIRIRGVGVSRATGAVSPDVIYWDLDVPENAQPVYLRRGECLVYGQTVAGALVHTPPKTLDANRYYGFSIIPAGDDAGPVYSSTFCVLKPAGGRVRIASPAKGQNPCGSLGF</sequence>
<gene>
    <name evidence="2" type="ORF">DM39_4030</name>
</gene>
<evidence type="ECO:0008006" key="4">
    <source>
        <dbReference type="Google" id="ProtNLM"/>
    </source>
</evidence>
<reference evidence="2 3" key="1">
    <citation type="submission" date="2014-05" db="EMBL/GenBank/DDBJ databases">
        <authorList>
            <person name="Bishop-Lilly K.A."/>
            <person name="Broomall S.M."/>
            <person name="Chain P.S."/>
            <person name="Chertkov O."/>
            <person name="Coyne S.R."/>
            <person name="Daligault H.E."/>
            <person name="Davenport K.W."/>
            <person name="Erkkila T."/>
            <person name="Frey K.G."/>
            <person name="Gibbons H.S."/>
            <person name="Gu W."/>
            <person name="Jaissle J."/>
            <person name="Johnson S.L."/>
            <person name="Koroleva G.I."/>
            <person name="Ladner J.T."/>
            <person name="Lo C.-C."/>
            <person name="Minogue T.D."/>
            <person name="Munk C."/>
            <person name="Palacios G.F."/>
            <person name="Redden C.L."/>
            <person name="Rosenzweig C.N."/>
            <person name="Scholz M.B."/>
            <person name="Teshima H."/>
            <person name="Xu Y."/>
        </authorList>
    </citation>
    <scope>NUCLEOTIDE SEQUENCE [LARGE SCALE GENOMIC DNA]</scope>
    <source>
        <strain evidence="2 3">DDS 22E-1</strain>
    </source>
</reference>